<evidence type="ECO:0000256" key="1">
    <source>
        <dbReference type="SAM" id="Phobius"/>
    </source>
</evidence>
<keyword evidence="1" id="KW-0472">Membrane</keyword>
<evidence type="ECO:0000259" key="2">
    <source>
        <dbReference type="Pfam" id="PF09822"/>
    </source>
</evidence>
<dbReference type="Proteomes" id="UP001165367">
    <property type="component" value="Unassembled WGS sequence"/>
</dbReference>
<organism evidence="4 5">
    <name type="scientific">Terrimonas ginsenosidimutans</name>
    <dbReference type="NCBI Taxonomy" id="2908004"/>
    <lineage>
        <taxon>Bacteria</taxon>
        <taxon>Pseudomonadati</taxon>
        <taxon>Bacteroidota</taxon>
        <taxon>Chitinophagia</taxon>
        <taxon>Chitinophagales</taxon>
        <taxon>Chitinophagaceae</taxon>
        <taxon>Terrimonas</taxon>
    </lineage>
</organism>
<accession>A0ABS9KQN1</accession>
<feature type="transmembrane region" description="Helical" evidence="1">
    <location>
        <begin position="553"/>
        <end position="577"/>
    </location>
</feature>
<evidence type="ECO:0000313" key="4">
    <source>
        <dbReference type="EMBL" id="MCG2614633.1"/>
    </source>
</evidence>
<reference evidence="4" key="1">
    <citation type="submission" date="2022-01" db="EMBL/GenBank/DDBJ databases">
        <authorList>
            <person name="Jo J.-H."/>
            <person name="Im W.-T."/>
        </authorList>
    </citation>
    <scope>NUCLEOTIDE SEQUENCE</scope>
    <source>
        <strain evidence="4">NA20</strain>
    </source>
</reference>
<keyword evidence="1" id="KW-0812">Transmembrane</keyword>
<keyword evidence="5" id="KW-1185">Reference proteome</keyword>
<dbReference type="NCBIfam" id="TIGR03521">
    <property type="entry name" value="GldG"/>
    <property type="match status" value="1"/>
</dbReference>
<comment type="caution">
    <text evidence="4">The sequence shown here is derived from an EMBL/GenBank/DDBJ whole genome shotgun (WGS) entry which is preliminary data.</text>
</comment>
<sequence>MSKLTDNIITSKLGWLWLIIALVMINLAASVLHTRIDLTKEKRYTLSGATSSLLGNLNGPVEIDVFLKGEFPSGFRKLANSTQEFLQLMKDRNGSNIQYRFVSPQEKIPGSDVMFGDSLVNMGAVPINLTVQKDAGQSSNIIFPVAVMRYNGRQALVNLYPGASGRISQEEINSAEALMEYQFAKTLDNLSQNRQPIIGYAVGNGEPTNYKAWDLSQTLSKGYDFRMFDLQNFPAIPDSMGLLMIVKPITQFTEQEKLKIDQYMMRGGKLLCFMDALIAEQDSLSFKPETIAYDRNLNLTDLFFRYGLRVNPDLIMDLQCDMIPLVVGGTADNPQMEFLRWNYYPLFSPGTGQIMSKIPGYIGSRFANSIDTIQVPGIKKTVLLASSAHSRTISTPALISFNENRNTPEDAKFNKNGIPVAMMLEGKFTSLYRNRASQAQRDSLAAVGVDFRGEGTEPGKIIVVGDGDIVLNDMLPGENGNPPQPLPMGWNRYTYRESERQTDAGRYFVPVANREFLQTCVEYLVNNPAISETRNKDIVLRLLDSQKVKENRVMWQFLNIGLPVILVIIAGFIFQYIRKRKYIA</sequence>
<evidence type="ECO:0000259" key="3">
    <source>
        <dbReference type="Pfam" id="PF23357"/>
    </source>
</evidence>
<gene>
    <name evidence="4" type="primary">gldG</name>
    <name evidence="4" type="ORF">LZZ85_10085</name>
</gene>
<feature type="transmembrane region" description="Helical" evidence="1">
    <location>
        <begin position="12"/>
        <end position="32"/>
    </location>
</feature>
<feature type="domain" description="ABC-type uncharacterised transport system" evidence="2">
    <location>
        <begin position="196"/>
        <end position="496"/>
    </location>
</feature>
<proteinExistence type="predicted"/>
<dbReference type="InterPro" id="IPR055396">
    <property type="entry name" value="DUF7088"/>
</dbReference>
<feature type="domain" description="DUF7088" evidence="3">
    <location>
        <begin position="40"/>
        <end position="148"/>
    </location>
</feature>
<dbReference type="RefSeq" id="WP_237871235.1">
    <property type="nucleotide sequence ID" value="NZ_JAKLTR010000005.1"/>
</dbReference>
<dbReference type="Pfam" id="PF23357">
    <property type="entry name" value="DUF7088"/>
    <property type="match status" value="1"/>
</dbReference>
<dbReference type="Pfam" id="PF09822">
    <property type="entry name" value="ABC_transp_aux"/>
    <property type="match status" value="1"/>
</dbReference>
<keyword evidence="1" id="KW-1133">Transmembrane helix</keyword>
<protein>
    <submittedName>
        <fullName evidence="4">Gliding motility-associated ABC transporter substrate-binding protein GldG</fullName>
    </submittedName>
</protein>
<dbReference type="InterPro" id="IPR019196">
    <property type="entry name" value="ABC_transp_unknown"/>
</dbReference>
<name>A0ABS9KQN1_9BACT</name>
<evidence type="ECO:0000313" key="5">
    <source>
        <dbReference type="Proteomes" id="UP001165367"/>
    </source>
</evidence>
<dbReference type="EMBL" id="JAKLTR010000005">
    <property type="protein sequence ID" value="MCG2614633.1"/>
    <property type="molecule type" value="Genomic_DNA"/>
</dbReference>
<dbReference type="InterPro" id="IPR019863">
    <property type="entry name" value="Motility-assoc_ABC-rel_GldG"/>
</dbReference>